<comment type="caution">
    <text evidence="1">The sequence shown here is derived from an EMBL/GenBank/DDBJ whole genome shotgun (WGS) entry which is preliminary data.</text>
</comment>
<evidence type="ECO:0000313" key="2">
    <source>
        <dbReference type="Proteomes" id="UP000838686"/>
    </source>
</evidence>
<gene>
    <name evidence="1" type="ORF">PAECIP111893_02378</name>
</gene>
<evidence type="ECO:0000313" key="1">
    <source>
        <dbReference type="EMBL" id="CAH1205605.1"/>
    </source>
</evidence>
<name>A0ABN8GCH9_9BACL</name>
<accession>A0ABN8GCH9</accession>
<sequence>MTMLKRRKVVYRMLPKKGQVIYCKKCDKDLYKFNVDVQPGTPMYADTISPVGDVPVPKANELVKCHHCNSPIIGNPSFR</sequence>
<proteinExistence type="predicted"/>
<protein>
    <submittedName>
        <fullName evidence="1">Uncharacterized protein</fullName>
    </submittedName>
</protein>
<keyword evidence="2" id="KW-1185">Reference proteome</keyword>
<reference evidence="1" key="1">
    <citation type="submission" date="2022-01" db="EMBL/GenBank/DDBJ databases">
        <authorList>
            <person name="Criscuolo A."/>
        </authorList>
    </citation>
    <scope>NUCLEOTIDE SEQUENCE</scope>
    <source>
        <strain evidence="1">CIP111893</strain>
    </source>
</reference>
<organism evidence="1 2">
    <name type="scientific">Paenibacillus plantiphilus</name>
    <dbReference type="NCBI Taxonomy" id="2905650"/>
    <lineage>
        <taxon>Bacteria</taxon>
        <taxon>Bacillati</taxon>
        <taxon>Bacillota</taxon>
        <taxon>Bacilli</taxon>
        <taxon>Bacillales</taxon>
        <taxon>Paenibacillaceae</taxon>
        <taxon>Paenibacillus</taxon>
    </lineage>
</organism>
<dbReference type="EMBL" id="CAKMMF010000011">
    <property type="protein sequence ID" value="CAH1205605.1"/>
    <property type="molecule type" value="Genomic_DNA"/>
</dbReference>
<dbReference type="Proteomes" id="UP000838686">
    <property type="component" value="Unassembled WGS sequence"/>
</dbReference>